<keyword evidence="2" id="KW-1185">Reference proteome</keyword>
<accession>A0ABP9VEX3</accession>
<sequence length="96" mass="11084">MSETTLQRPNNDRIVLHRDGSGWRVTYYHATAVRGSWLRRLFAAPPLLRERAGSPAHVQAILVQHGIHLTRSELQRLNTLMNMQQTQDRGFQPRSI</sequence>
<dbReference type="Proteomes" id="UP001458946">
    <property type="component" value="Unassembled WGS sequence"/>
</dbReference>
<dbReference type="RefSeq" id="WP_353543153.1">
    <property type="nucleotide sequence ID" value="NZ_BAABRN010000040.1"/>
</dbReference>
<protein>
    <submittedName>
        <fullName evidence="1">Uncharacterized protein</fullName>
    </submittedName>
</protein>
<dbReference type="EMBL" id="BAABRN010000040">
    <property type="protein sequence ID" value="GAA5503181.1"/>
    <property type="molecule type" value="Genomic_DNA"/>
</dbReference>
<evidence type="ECO:0000313" key="2">
    <source>
        <dbReference type="Proteomes" id="UP001458946"/>
    </source>
</evidence>
<name>A0ABP9VEX3_9DEIO</name>
<organism evidence="1 2">
    <name type="scientific">Deinococcus xinjiangensis</name>
    <dbReference type="NCBI Taxonomy" id="457454"/>
    <lineage>
        <taxon>Bacteria</taxon>
        <taxon>Thermotogati</taxon>
        <taxon>Deinococcota</taxon>
        <taxon>Deinococci</taxon>
        <taxon>Deinococcales</taxon>
        <taxon>Deinococcaceae</taxon>
        <taxon>Deinococcus</taxon>
    </lineage>
</organism>
<reference evidence="1 2" key="1">
    <citation type="submission" date="2024-02" db="EMBL/GenBank/DDBJ databases">
        <title>Deinococcus xinjiangensis NBRC 107630.</title>
        <authorList>
            <person name="Ichikawa N."/>
            <person name="Katano-Makiyama Y."/>
            <person name="Hidaka K."/>
        </authorList>
    </citation>
    <scope>NUCLEOTIDE SEQUENCE [LARGE SCALE GENOMIC DNA]</scope>
    <source>
        <strain evidence="1 2">NBRC 107630</strain>
    </source>
</reference>
<proteinExistence type="predicted"/>
<evidence type="ECO:0000313" key="1">
    <source>
        <dbReference type="EMBL" id="GAA5503181.1"/>
    </source>
</evidence>
<comment type="caution">
    <text evidence="1">The sequence shown here is derived from an EMBL/GenBank/DDBJ whole genome shotgun (WGS) entry which is preliminary data.</text>
</comment>
<gene>
    <name evidence="1" type="ORF">Dxin01_02930</name>
</gene>